<name>A0A665W812_ECHNA</name>
<dbReference type="FunCoup" id="A0A665W812">
    <property type="interactions" value="296"/>
</dbReference>
<evidence type="ECO:0000256" key="3">
    <source>
        <dbReference type="ARBA" id="ARBA00023157"/>
    </source>
</evidence>
<dbReference type="OMA" id="QELSYKC"/>
<proteinExistence type="inferred from homology"/>
<dbReference type="PROSITE" id="PS51808">
    <property type="entry name" value="CHCH"/>
    <property type="match status" value="1"/>
</dbReference>
<dbReference type="InterPro" id="IPR009069">
    <property type="entry name" value="Cys_alpha_HP_mot_SF"/>
</dbReference>
<evidence type="ECO:0000256" key="2">
    <source>
        <dbReference type="ARBA" id="ARBA00023128"/>
    </source>
</evidence>
<comment type="subcellular location">
    <subcellularLocation>
        <location evidence="1">Mitochondrion intermembrane space</location>
    </subcellularLocation>
</comment>
<dbReference type="InParanoid" id="A0A665W812"/>
<dbReference type="PANTHER" id="PTHR46811:SF1">
    <property type="entry name" value="COILED-COIL-HELIX-COILED-COIL-HELIX DOMAIN-CONTAINING PROTEIN 7"/>
    <property type="match status" value="1"/>
</dbReference>
<accession>A0A665W812</accession>
<protein>
    <recommendedName>
        <fullName evidence="5">Coiled-coil-helix-coiled-coil-helix domain-containing protein 7</fullName>
    </recommendedName>
</protein>
<dbReference type="GO" id="GO:0005758">
    <property type="term" value="C:mitochondrial intermembrane space"/>
    <property type="evidence" value="ECO:0007669"/>
    <property type="project" value="UniProtKB-SubCell"/>
</dbReference>
<dbReference type="InterPro" id="IPR048280">
    <property type="entry name" value="COX6B-like"/>
</dbReference>
<dbReference type="GeneID" id="115061057"/>
<dbReference type="InterPro" id="IPR051040">
    <property type="entry name" value="COX23"/>
</dbReference>
<dbReference type="CTD" id="79145"/>
<dbReference type="PANTHER" id="PTHR46811">
    <property type="entry name" value="COILED-COIL-HELIX-COILED-COIL-HELIX DOMAIN-CONTAINING PROTEIN 7"/>
    <property type="match status" value="1"/>
</dbReference>
<evidence type="ECO:0000256" key="1">
    <source>
        <dbReference type="ARBA" id="ARBA00004569"/>
    </source>
</evidence>
<dbReference type="OrthoDB" id="9971592at2759"/>
<evidence type="ECO:0000313" key="7">
    <source>
        <dbReference type="Proteomes" id="UP000472264"/>
    </source>
</evidence>
<dbReference type="Proteomes" id="UP000472264">
    <property type="component" value="Chromosome 20"/>
</dbReference>
<dbReference type="Ensembl" id="ENSENLT00000040885.1">
    <property type="protein sequence ID" value="ENSENLP00000039857.1"/>
    <property type="gene ID" value="ENSENLG00000017172.1"/>
</dbReference>
<organism evidence="6 7">
    <name type="scientific">Echeneis naucrates</name>
    <name type="common">Live sharksucker</name>
    <dbReference type="NCBI Taxonomy" id="173247"/>
    <lineage>
        <taxon>Eukaryota</taxon>
        <taxon>Metazoa</taxon>
        <taxon>Chordata</taxon>
        <taxon>Craniata</taxon>
        <taxon>Vertebrata</taxon>
        <taxon>Euteleostomi</taxon>
        <taxon>Actinopterygii</taxon>
        <taxon>Neopterygii</taxon>
        <taxon>Teleostei</taxon>
        <taxon>Neoteleostei</taxon>
        <taxon>Acanthomorphata</taxon>
        <taxon>Carangaria</taxon>
        <taxon>Carangiformes</taxon>
        <taxon>Echeneidae</taxon>
        <taxon>Echeneis</taxon>
    </lineage>
</organism>
<dbReference type="RefSeq" id="XP_029385133.1">
    <property type="nucleotide sequence ID" value="XM_029529273.1"/>
</dbReference>
<gene>
    <name evidence="6" type="primary">chchd7</name>
</gene>
<keyword evidence="3" id="KW-1015">Disulfide bond</keyword>
<reference evidence="6" key="3">
    <citation type="submission" date="2025-09" db="UniProtKB">
        <authorList>
            <consortium name="Ensembl"/>
        </authorList>
    </citation>
    <scope>IDENTIFICATION</scope>
</reference>
<dbReference type="SUPFAM" id="SSF47072">
    <property type="entry name" value="Cysteine alpha-hairpin motif"/>
    <property type="match status" value="1"/>
</dbReference>
<comment type="similarity">
    <text evidence="4">Belongs to the CHCHD7 family.</text>
</comment>
<evidence type="ECO:0000256" key="4">
    <source>
        <dbReference type="ARBA" id="ARBA00038205"/>
    </source>
</evidence>
<keyword evidence="7" id="KW-1185">Reference proteome</keyword>
<reference evidence="6" key="1">
    <citation type="submission" date="2021-04" db="EMBL/GenBank/DDBJ databases">
        <authorList>
            <consortium name="Wellcome Sanger Institute Data Sharing"/>
        </authorList>
    </citation>
    <scope>NUCLEOTIDE SEQUENCE [LARGE SCALE GENOMIC DNA]</scope>
</reference>
<dbReference type="GO" id="GO:0033108">
    <property type="term" value="P:mitochondrial respiratory chain complex assembly"/>
    <property type="evidence" value="ECO:0007669"/>
    <property type="project" value="TreeGrafter"/>
</dbReference>
<evidence type="ECO:0000313" key="6">
    <source>
        <dbReference type="Ensembl" id="ENSENLP00000039857.1"/>
    </source>
</evidence>
<evidence type="ECO:0000256" key="5">
    <source>
        <dbReference type="ARBA" id="ARBA00039509"/>
    </source>
</evidence>
<dbReference type="Pfam" id="PF02297">
    <property type="entry name" value="COX6B"/>
    <property type="match status" value="1"/>
</dbReference>
<sequence length="85" mass="9871">MAKKESKVRNQDINPCIEESDASHKCLGAFNYDKNMCSAYFQRYKNCRKYWHNVMVDRRRNGVQPVMPTAAERQEILAAIGGKPY</sequence>
<keyword evidence="2" id="KW-0496">Mitochondrion</keyword>
<reference evidence="6" key="2">
    <citation type="submission" date="2025-08" db="UniProtKB">
        <authorList>
            <consortium name="Ensembl"/>
        </authorList>
    </citation>
    <scope>IDENTIFICATION</scope>
</reference>
<dbReference type="AlphaFoldDB" id="A0A665W812"/>